<dbReference type="GO" id="GO:0097367">
    <property type="term" value="F:carbohydrate derivative binding"/>
    <property type="evidence" value="ECO:0007669"/>
    <property type="project" value="InterPro"/>
</dbReference>
<evidence type="ECO:0000256" key="1">
    <source>
        <dbReference type="ARBA" id="ARBA00009235"/>
    </source>
</evidence>
<dbReference type="Pfam" id="PF01380">
    <property type="entry name" value="SIS"/>
    <property type="match status" value="1"/>
</dbReference>
<dbReference type="InterPro" id="IPR046348">
    <property type="entry name" value="SIS_dom_sf"/>
</dbReference>
<dbReference type="EMBL" id="UHEF01000001">
    <property type="protein sequence ID" value="SUM90225.1"/>
    <property type="molecule type" value="Genomic_DNA"/>
</dbReference>
<dbReference type="EC" id="5.3.1.27" evidence="4"/>
<accession>A0A7Z7VXZ1</accession>
<gene>
    <name evidence="4" type="primary">hxlB_1</name>
    <name evidence="4" type="ORF">NCTC12218_02290</name>
</gene>
<organism evidence="4">
    <name type="scientific">Staphylococcus schleiferi</name>
    <dbReference type="NCBI Taxonomy" id="1295"/>
    <lineage>
        <taxon>Bacteria</taxon>
        <taxon>Bacillati</taxon>
        <taxon>Bacillota</taxon>
        <taxon>Bacilli</taxon>
        <taxon>Bacillales</taxon>
        <taxon>Staphylococcaceae</taxon>
        <taxon>Staphylococcus</taxon>
    </lineage>
</organism>
<dbReference type="GO" id="GO:1901135">
    <property type="term" value="P:carbohydrate derivative metabolic process"/>
    <property type="evidence" value="ECO:0007669"/>
    <property type="project" value="InterPro"/>
</dbReference>
<proteinExistence type="inferred from homology"/>
<sequence>MLTIHVKQQNKFVKRLKVNKMAIQQQFELIHRELEQTLSQVDEEAIRQFEQAVLNAEAVFVTGKGRSGFVANGFAMRLNQLGQKAHVVGETTTPSIQKGDLLVVISGSGSTTHLKLLADKAHEVGATIALVTTKADSKIGERAEVTLVLPAGTKHQSEGSAQPLGSLFEQSAQLMLDGVVLDLMSALDINETTMQNNHANLE</sequence>
<dbReference type="Proteomes" id="UP000264146">
    <property type="component" value="Chromosome"/>
</dbReference>
<evidence type="ECO:0000259" key="2">
    <source>
        <dbReference type="PROSITE" id="PS51464"/>
    </source>
</evidence>
<dbReference type="EC" id="5.3.-.-" evidence="4"/>
<feature type="domain" description="SIS" evidence="2">
    <location>
        <begin position="49"/>
        <end position="191"/>
    </location>
</feature>
<name>A0A7Z7VXZ1_STASC</name>
<evidence type="ECO:0000313" key="5">
    <source>
        <dbReference type="Proteomes" id="UP000264146"/>
    </source>
</evidence>
<dbReference type="SUPFAM" id="SSF53697">
    <property type="entry name" value="SIS domain"/>
    <property type="match status" value="1"/>
</dbReference>
<dbReference type="AlphaFoldDB" id="A0A7Z7VXZ1"/>
<dbReference type="CDD" id="cd05005">
    <property type="entry name" value="SIS_PHI"/>
    <property type="match status" value="1"/>
</dbReference>
<dbReference type="EMBL" id="LR962863">
    <property type="protein sequence ID" value="CAD7360613.1"/>
    <property type="molecule type" value="Genomic_DNA"/>
</dbReference>
<keyword evidence="4" id="KW-0413">Isomerase</keyword>
<reference evidence="4" key="1">
    <citation type="submission" date="2018-06" db="EMBL/GenBank/DDBJ databases">
        <authorList>
            <consortium name="Pathogen Informatics"/>
            <person name="Doyle S."/>
        </authorList>
    </citation>
    <scope>NUCLEOTIDE SEQUENCE [LARGE SCALE GENOMIC DNA]</scope>
    <source>
        <strain evidence="4">NCTC12218</strain>
    </source>
</reference>
<reference evidence="3 5" key="2">
    <citation type="submission" date="2020-11" db="EMBL/GenBank/DDBJ databases">
        <authorList>
            <consortium name="Pathogen Informatics"/>
        </authorList>
    </citation>
    <scope>NUCLEOTIDE SEQUENCE [LARGE SCALE GENOMIC DNA]</scope>
    <source>
        <strain evidence="3 5">NCTC12218</strain>
    </source>
</reference>
<dbReference type="GO" id="GO:0043800">
    <property type="term" value="F:6-phospho-3-hexuloisomerase activity"/>
    <property type="evidence" value="ECO:0007669"/>
    <property type="project" value="UniProtKB-EC"/>
</dbReference>
<dbReference type="PANTHER" id="PTHR43443:SF1">
    <property type="entry name" value="3-HEXULOSE-6-PHOSPHATE ISOMERASE"/>
    <property type="match status" value="1"/>
</dbReference>
<evidence type="ECO:0000313" key="4">
    <source>
        <dbReference type="EMBL" id="SUM90225.1"/>
    </source>
</evidence>
<dbReference type="InterPro" id="IPR017552">
    <property type="entry name" value="PHI/rmpB"/>
</dbReference>
<comment type="similarity">
    <text evidence="1">Belongs to the SIS family. PHI subfamily.</text>
</comment>
<dbReference type="PANTHER" id="PTHR43443">
    <property type="entry name" value="3-HEXULOSE-6-PHOSPHATE ISOMERASE"/>
    <property type="match status" value="1"/>
</dbReference>
<dbReference type="PROSITE" id="PS51464">
    <property type="entry name" value="SIS"/>
    <property type="match status" value="1"/>
</dbReference>
<evidence type="ECO:0000313" key="3">
    <source>
        <dbReference type="EMBL" id="CAD7360613.1"/>
    </source>
</evidence>
<dbReference type="NCBIfam" id="TIGR03127">
    <property type="entry name" value="RuMP_HxlB"/>
    <property type="match status" value="1"/>
</dbReference>
<dbReference type="Gene3D" id="3.40.50.10490">
    <property type="entry name" value="Glucose-6-phosphate isomerase like protein, domain 1"/>
    <property type="match status" value="1"/>
</dbReference>
<protein>
    <submittedName>
        <fullName evidence="4">6-phospho 3-hexuloisomerase</fullName>
        <ecNumber evidence="4">5.3.-.-</ecNumber>
        <ecNumber evidence="4">5.3.1.27</ecNumber>
    </submittedName>
</protein>
<dbReference type="InterPro" id="IPR001347">
    <property type="entry name" value="SIS_dom"/>
</dbReference>